<sequence length="533" mass="58297">MSKRPPPFPISPTQCLPSLTHLPNTSTQELKSALDDLRIVYFSRPILPPSFSFSSTDRGVSGVPGPVAAASVMDNDISSALRAKLSKRKSKTRIGVPDSGYASTEDNSNNDDDEEQGTLVEVGWTDDLIVLRSDPFERAYAVRWLTSFIRRSASQVFSSSNEEEEHTELLETATSLLSAFSEPEPDSPRSSLSNNAHDLTSGSITRYFTFDAPWVKVNSEENPKETKTPMKKISIQVNDAPVLYSDYTSVGLQSWGSAIVLGERLCSDPSSYSLFPPRANRSLRILELGAGTGLLSILSAKIAQLQGTPSVEIVATDYHPDVLANLATNVEANCPCTTQGVGGGALPSVHAFDWERPAFDKDPFHKPFDVVLAADVVYRPEHAAWIKTCLERLLLKPTNRKRPGSYDEHHEGGVFWLMMPIRTTGRHEGMHRTFEGLFPPIVENHDVGNDDGDGDGGVGNGGADYDIEGADDDGNNSQVQVRSEKAARAWRDDRGKDLTLAILALEEVERRKGGVGRADECGYRLYEVGWVSG</sequence>
<feature type="region of interest" description="Disordered" evidence="1">
    <location>
        <begin position="447"/>
        <end position="479"/>
    </location>
</feature>
<dbReference type="STRING" id="703135.A0A2A9NI21"/>
<evidence type="ECO:0000256" key="1">
    <source>
        <dbReference type="SAM" id="MobiDB-lite"/>
    </source>
</evidence>
<reference evidence="2 3" key="1">
    <citation type="submission" date="2014-02" db="EMBL/GenBank/DDBJ databases">
        <title>Transposable element dynamics among asymbiotic and ectomycorrhizal Amanita fungi.</title>
        <authorList>
            <consortium name="DOE Joint Genome Institute"/>
            <person name="Hess J."/>
            <person name="Skrede I."/>
            <person name="Wolfe B."/>
            <person name="LaButti K."/>
            <person name="Ohm R.A."/>
            <person name="Grigoriev I.V."/>
            <person name="Pringle A."/>
        </authorList>
    </citation>
    <scope>NUCLEOTIDE SEQUENCE [LARGE SCALE GENOMIC DNA]</scope>
    <source>
        <strain evidence="2 3">SKay4041</strain>
    </source>
</reference>
<dbReference type="Gene3D" id="3.40.50.150">
    <property type="entry name" value="Vaccinia Virus protein VP39"/>
    <property type="match status" value="1"/>
</dbReference>
<feature type="region of interest" description="Disordered" evidence="1">
    <location>
        <begin position="89"/>
        <end position="115"/>
    </location>
</feature>
<protein>
    <submittedName>
        <fullName evidence="2">Uncharacterized protein</fullName>
    </submittedName>
</protein>
<gene>
    <name evidence="2" type="ORF">AMATHDRAFT_67884</name>
</gene>
<feature type="region of interest" description="Disordered" evidence="1">
    <location>
        <begin position="1"/>
        <end position="20"/>
    </location>
</feature>
<feature type="compositionally biased region" description="Acidic residues" evidence="1">
    <location>
        <begin position="465"/>
        <end position="474"/>
    </location>
</feature>
<evidence type="ECO:0000313" key="2">
    <source>
        <dbReference type="EMBL" id="PFH47342.1"/>
    </source>
</evidence>
<accession>A0A2A9NI21</accession>
<name>A0A2A9NI21_9AGAR</name>
<keyword evidence="3" id="KW-1185">Reference proteome</keyword>
<dbReference type="InterPro" id="IPR019410">
    <property type="entry name" value="Methyltransf_16"/>
</dbReference>
<proteinExistence type="predicted"/>
<dbReference type="EMBL" id="KZ302116">
    <property type="protein sequence ID" value="PFH47342.1"/>
    <property type="molecule type" value="Genomic_DNA"/>
</dbReference>
<dbReference type="GO" id="GO:0008757">
    <property type="term" value="F:S-adenosylmethionine-dependent methyltransferase activity"/>
    <property type="evidence" value="ECO:0007669"/>
    <property type="project" value="UniProtKB-ARBA"/>
</dbReference>
<organism evidence="2 3">
    <name type="scientific">Amanita thiersii Skay4041</name>
    <dbReference type="NCBI Taxonomy" id="703135"/>
    <lineage>
        <taxon>Eukaryota</taxon>
        <taxon>Fungi</taxon>
        <taxon>Dikarya</taxon>
        <taxon>Basidiomycota</taxon>
        <taxon>Agaricomycotina</taxon>
        <taxon>Agaricomycetes</taxon>
        <taxon>Agaricomycetidae</taxon>
        <taxon>Agaricales</taxon>
        <taxon>Pluteineae</taxon>
        <taxon>Amanitaceae</taxon>
        <taxon>Amanita</taxon>
    </lineage>
</organism>
<feature type="compositionally biased region" description="Polar residues" evidence="1">
    <location>
        <begin position="11"/>
        <end position="20"/>
    </location>
</feature>
<dbReference type="Proteomes" id="UP000242287">
    <property type="component" value="Unassembled WGS sequence"/>
</dbReference>
<feature type="compositionally biased region" description="Pro residues" evidence="1">
    <location>
        <begin position="1"/>
        <end position="10"/>
    </location>
</feature>
<dbReference type="PANTHER" id="PTHR14614:SF147">
    <property type="entry name" value="S-ADENOSYLMETHIONINE-DEPENDENT METHYLTRANSFERASE OF THE SEVEN BETA-STRAND FAMILY"/>
    <property type="match status" value="1"/>
</dbReference>
<dbReference type="CDD" id="cd02440">
    <property type="entry name" value="AdoMet_MTases"/>
    <property type="match status" value="1"/>
</dbReference>
<dbReference type="Pfam" id="PF10294">
    <property type="entry name" value="Methyltransf_16"/>
    <property type="match status" value="1"/>
</dbReference>
<evidence type="ECO:0000313" key="3">
    <source>
        <dbReference type="Proteomes" id="UP000242287"/>
    </source>
</evidence>
<dbReference type="OrthoDB" id="433955at2759"/>
<dbReference type="AlphaFoldDB" id="A0A2A9NI21"/>
<dbReference type="SUPFAM" id="SSF53335">
    <property type="entry name" value="S-adenosyl-L-methionine-dependent methyltransferases"/>
    <property type="match status" value="1"/>
</dbReference>
<dbReference type="InterPro" id="IPR029063">
    <property type="entry name" value="SAM-dependent_MTases_sf"/>
</dbReference>
<dbReference type="PANTHER" id="PTHR14614">
    <property type="entry name" value="HEPATOCELLULAR CARCINOMA-ASSOCIATED ANTIGEN"/>
    <property type="match status" value="1"/>
</dbReference>